<sequence>MNEHAENQTTAIVPVKKLSWRHSVQEIVSSTGVLSKPDVPALDDDTALERVVQVLRYNLLSFEYAISPSGDIRRWLKFNLRLFIKIGIPAVLLMLLLPLLLIVAKHVDNLSGLINQLTANFPIIMENLLKGLLLLFITFSVTYSLLKILKHINHTVTQILVVIVGVIAIAVFAYQWFVPDFVKNWILPRL</sequence>
<evidence type="ECO:0000313" key="2">
    <source>
        <dbReference type="EMBL" id="GAK50881.1"/>
    </source>
</evidence>
<feature type="transmembrane region" description="Helical" evidence="1">
    <location>
        <begin position="124"/>
        <end position="146"/>
    </location>
</feature>
<evidence type="ECO:0000313" key="3">
    <source>
        <dbReference type="Proteomes" id="UP000030700"/>
    </source>
</evidence>
<proteinExistence type="predicted"/>
<protein>
    <submittedName>
        <fullName evidence="2">Uncharacterized protein</fullName>
    </submittedName>
</protein>
<dbReference type="STRING" id="1499966.U14_02122"/>
<accession>A0A0S6VYV8</accession>
<feature type="transmembrane region" description="Helical" evidence="1">
    <location>
        <begin position="82"/>
        <end position="104"/>
    </location>
</feature>
<keyword evidence="1" id="KW-0472">Membrane</keyword>
<name>A0A0S6VYV8_9BACT</name>
<keyword evidence="1" id="KW-0812">Transmembrane</keyword>
<reference evidence="2" key="1">
    <citation type="journal article" date="2015" name="PeerJ">
        <title>First genomic representation of candidate bacterial phylum KSB3 points to enhanced environmental sensing as a trigger of wastewater bulking.</title>
        <authorList>
            <person name="Sekiguchi Y."/>
            <person name="Ohashi A."/>
            <person name="Parks D.H."/>
            <person name="Yamauchi T."/>
            <person name="Tyson G.W."/>
            <person name="Hugenholtz P."/>
        </authorList>
    </citation>
    <scope>NUCLEOTIDE SEQUENCE [LARGE SCALE GENOMIC DNA]</scope>
</reference>
<dbReference type="EMBL" id="DF820456">
    <property type="protein sequence ID" value="GAK50881.1"/>
    <property type="molecule type" value="Genomic_DNA"/>
</dbReference>
<dbReference type="Proteomes" id="UP000030700">
    <property type="component" value="Unassembled WGS sequence"/>
</dbReference>
<keyword evidence="3" id="KW-1185">Reference proteome</keyword>
<evidence type="ECO:0000256" key="1">
    <source>
        <dbReference type="SAM" id="Phobius"/>
    </source>
</evidence>
<feature type="transmembrane region" description="Helical" evidence="1">
    <location>
        <begin position="158"/>
        <end position="177"/>
    </location>
</feature>
<organism evidence="2">
    <name type="scientific">Candidatus Moduliflexus flocculans</name>
    <dbReference type="NCBI Taxonomy" id="1499966"/>
    <lineage>
        <taxon>Bacteria</taxon>
        <taxon>Candidatus Moduliflexota</taxon>
        <taxon>Candidatus Moduliflexia</taxon>
        <taxon>Candidatus Moduliflexales</taxon>
        <taxon>Candidatus Moduliflexaceae</taxon>
    </lineage>
</organism>
<keyword evidence="1" id="KW-1133">Transmembrane helix</keyword>
<dbReference type="HOGENOM" id="CLU_1559938_0_0_0"/>
<dbReference type="AlphaFoldDB" id="A0A0S6VYV8"/>
<gene>
    <name evidence="2" type="ORF">U14_02122</name>
</gene>